<organism evidence="1 2">
    <name type="scientific">Racocetra persica</name>
    <dbReference type="NCBI Taxonomy" id="160502"/>
    <lineage>
        <taxon>Eukaryota</taxon>
        <taxon>Fungi</taxon>
        <taxon>Fungi incertae sedis</taxon>
        <taxon>Mucoromycota</taxon>
        <taxon>Glomeromycotina</taxon>
        <taxon>Glomeromycetes</taxon>
        <taxon>Diversisporales</taxon>
        <taxon>Gigasporaceae</taxon>
        <taxon>Racocetra</taxon>
    </lineage>
</organism>
<sequence>DPRWKIRFGLDLKLEDSLAACLVDQYPTRTPIDITAENLSKKITLLVNKLITDAAGCFSDEITPVEVKTKKDLALFSRNEYPFSEDAVKEHEIVSLARIVSYSVTGIESIIMGIGPVLAIKEALKRANLKLSDIGLVEVNKAFAS</sequence>
<dbReference type="Proteomes" id="UP000789920">
    <property type="component" value="Unassembled WGS sequence"/>
</dbReference>
<proteinExistence type="predicted"/>
<feature type="non-terminal residue" evidence="1">
    <location>
        <position position="1"/>
    </location>
</feature>
<evidence type="ECO:0000313" key="2">
    <source>
        <dbReference type="Proteomes" id="UP000789920"/>
    </source>
</evidence>
<comment type="caution">
    <text evidence="1">The sequence shown here is derived from an EMBL/GenBank/DDBJ whole genome shotgun (WGS) entry which is preliminary data.</text>
</comment>
<protein>
    <submittedName>
        <fullName evidence="1">31611_t:CDS:1</fullName>
    </submittedName>
</protein>
<evidence type="ECO:0000313" key="1">
    <source>
        <dbReference type="EMBL" id="CAG8736309.1"/>
    </source>
</evidence>
<dbReference type="EMBL" id="CAJVQC010027385">
    <property type="protein sequence ID" value="CAG8736309.1"/>
    <property type="molecule type" value="Genomic_DNA"/>
</dbReference>
<accession>A0ACA9Q4U7</accession>
<gene>
    <name evidence="1" type="ORF">RPERSI_LOCUS12691</name>
</gene>
<keyword evidence="2" id="KW-1185">Reference proteome</keyword>
<name>A0ACA9Q4U7_9GLOM</name>
<reference evidence="1" key="1">
    <citation type="submission" date="2021-06" db="EMBL/GenBank/DDBJ databases">
        <authorList>
            <person name="Kallberg Y."/>
            <person name="Tangrot J."/>
            <person name="Rosling A."/>
        </authorList>
    </citation>
    <scope>NUCLEOTIDE SEQUENCE</scope>
    <source>
        <strain evidence="1">MA461A</strain>
    </source>
</reference>